<evidence type="ECO:0000256" key="2">
    <source>
        <dbReference type="ARBA" id="ARBA00022448"/>
    </source>
</evidence>
<organism evidence="4 5">
    <name type="scientific">Falseniella ignava</name>
    <dbReference type="NCBI Taxonomy" id="137730"/>
    <lineage>
        <taxon>Bacteria</taxon>
        <taxon>Bacillati</taxon>
        <taxon>Bacillota</taxon>
        <taxon>Bacilli</taxon>
        <taxon>Lactobacillales</taxon>
        <taxon>Aerococcaceae</taxon>
        <taxon>Falseniella</taxon>
    </lineage>
</organism>
<dbReference type="EMBL" id="PKHE01000001">
    <property type="protein sequence ID" value="PKY90759.1"/>
    <property type="molecule type" value="Genomic_DNA"/>
</dbReference>
<protein>
    <submittedName>
        <fullName evidence="4">V-type ATP synthase subunit F</fullName>
    </submittedName>
</protein>
<dbReference type="Proteomes" id="UP000234384">
    <property type="component" value="Unassembled WGS sequence"/>
</dbReference>
<accession>A0A2I1K540</accession>
<dbReference type="GO" id="GO:0046961">
    <property type="term" value="F:proton-transporting ATPase activity, rotational mechanism"/>
    <property type="evidence" value="ECO:0007669"/>
    <property type="project" value="InterPro"/>
</dbReference>
<dbReference type="Gene3D" id="3.40.50.10580">
    <property type="entry name" value="ATPase, V1 complex, subunit F"/>
    <property type="match status" value="1"/>
</dbReference>
<name>A0A2I1K540_9LACT</name>
<keyword evidence="3" id="KW-0406">Ion transport</keyword>
<gene>
    <name evidence="4" type="ORF">CYJ57_00880</name>
</gene>
<keyword evidence="2" id="KW-0813">Transport</keyword>
<dbReference type="InterPro" id="IPR036906">
    <property type="entry name" value="ATPase_V1_fsu_sf"/>
</dbReference>
<comment type="similarity">
    <text evidence="1">Belongs to the V-ATPase F subunit family.</text>
</comment>
<evidence type="ECO:0000256" key="3">
    <source>
        <dbReference type="ARBA" id="ARBA00023065"/>
    </source>
</evidence>
<dbReference type="InterPro" id="IPR008218">
    <property type="entry name" value="ATPase_V1-cplx_f_g_su"/>
</dbReference>
<dbReference type="NCBIfam" id="NF002384">
    <property type="entry name" value="PRK01395.1"/>
    <property type="match status" value="1"/>
</dbReference>
<dbReference type="SUPFAM" id="SSF159468">
    <property type="entry name" value="AtpF-like"/>
    <property type="match status" value="1"/>
</dbReference>
<reference evidence="4 5" key="1">
    <citation type="submission" date="2017-12" db="EMBL/GenBank/DDBJ databases">
        <title>Phylogenetic diversity of female urinary microbiome.</title>
        <authorList>
            <person name="Thomas-White K."/>
            <person name="Wolfe A.J."/>
        </authorList>
    </citation>
    <scope>NUCLEOTIDE SEQUENCE [LARGE SCALE GENOMIC DNA]</scope>
    <source>
        <strain evidence="4 5">UMB0898</strain>
    </source>
</reference>
<evidence type="ECO:0000256" key="1">
    <source>
        <dbReference type="ARBA" id="ARBA00010148"/>
    </source>
</evidence>
<evidence type="ECO:0000313" key="5">
    <source>
        <dbReference type="Proteomes" id="UP000234384"/>
    </source>
</evidence>
<evidence type="ECO:0000313" key="4">
    <source>
        <dbReference type="EMBL" id="PKY90759.1"/>
    </source>
</evidence>
<dbReference type="OrthoDB" id="5311at2"/>
<comment type="caution">
    <text evidence="4">The sequence shown here is derived from an EMBL/GenBank/DDBJ whole genome shotgun (WGS) entry which is preliminary data.</text>
</comment>
<sequence>MRYKIGFIGEKDAVYAFGMLGMDVNYVNDASEVRSMIHEMVQQEYGVIFITEALAAQVPHVISEYDEQFLPAIILIPSEVDSESIGMQRIQEKVKKAVGQNIL</sequence>
<dbReference type="RefSeq" id="WP_101953688.1">
    <property type="nucleotide sequence ID" value="NZ_PKHE01000001.1"/>
</dbReference>
<dbReference type="AlphaFoldDB" id="A0A2I1K540"/>
<dbReference type="Pfam" id="PF01990">
    <property type="entry name" value="ATP-synt_F"/>
    <property type="match status" value="1"/>
</dbReference>
<proteinExistence type="inferred from homology"/>